<protein>
    <submittedName>
        <fullName evidence="2">Uncharacterized protein</fullName>
    </submittedName>
</protein>
<dbReference type="AlphaFoldDB" id="L8WRU5"/>
<keyword evidence="3" id="KW-1185">Reference proteome</keyword>
<dbReference type="Proteomes" id="UP000011668">
    <property type="component" value="Unassembled WGS sequence"/>
</dbReference>
<evidence type="ECO:0000256" key="1">
    <source>
        <dbReference type="SAM" id="MobiDB-lite"/>
    </source>
</evidence>
<name>L8WRU5_THACA</name>
<dbReference type="HOGENOM" id="CLU_2442373_0_0_1"/>
<reference evidence="2 3" key="1">
    <citation type="journal article" date="2013" name="Nat. Commun.">
        <title>The evolution and pathogenic mechanisms of the rice sheath blight pathogen.</title>
        <authorList>
            <person name="Zheng A."/>
            <person name="Lin R."/>
            <person name="Xu L."/>
            <person name="Qin P."/>
            <person name="Tang C."/>
            <person name="Ai P."/>
            <person name="Zhang D."/>
            <person name="Liu Y."/>
            <person name="Sun Z."/>
            <person name="Feng H."/>
            <person name="Wang Y."/>
            <person name="Chen Y."/>
            <person name="Liang X."/>
            <person name="Fu R."/>
            <person name="Li Q."/>
            <person name="Zhang J."/>
            <person name="Yu X."/>
            <person name="Xie Z."/>
            <person name="Ding L."/>
            <person name="Guan P."/>
            <person name="Tang J."/>
            <person name="Liang Y."/>
            <person name="Wang S."/>
            <person name="Deng Q."/>
            <person name="Li S."/>
            <person name="Zhu J."/>
            <person name="Wang L."/>
            <person name="Liu H."/>
            <person name="Li P."/>
        </authorList>
    </citation>
    <scope>NUCLEOTIDE SEQUENCE [LARGE SCALE GENOMIC DNA]</scope>
    <source>
        <strain evidence="3">AG-1 IA</strain>
    </source>
</reference>
<dbReference type="OrthoDB" id="6077919at2759"/>
<comment type="caution">
    <text evidence="2">The sequence shown here is derived from an EMBL/GenBank/DDBJ whole genome shotgun (WGS) entry which is preliminary data.</text>
</comment>
<proteinExistence type="predicted"/>
<accession>L8WRU5</accession>
<sequence>MRQQPQQQPTQQQQLYLHQTQGAYHSPSEQQQQQQAQQHDGYGNPVYASRSAPYAMSSGIVSVPRHAQDSTSYGWPSSETTWNTQPGYRS</sequence>
<dbReference type="STRING" id="983506.L8WRU5"/>
<evidence type="ECO:0000313" key="2">
    <source>
        <dbReference type="EMBL" id="ELU40821.1"/>
    </source>
</evidence>
<dbReference type="EMBL" id="AFRT01001332">
    <property type="protein sequence ID" value="ELU40821.1"/>
    <property type="molecule type" value="Genomic_DNA"/>
</dbReference>
<feature type="region of interest" description="Disordered" evidence="1">
    <location>
        <begin position="1"/>
        <end position="90"/>
    </location>
</feature>
<organism evidence="2 3">
    <name type="scientific">Thanatephorus cucumeris (strain AG1-IA)</name>
    <name type="common">Rice sheath blight fungus</name>
    <name type="synonym">Rhizoctonia solani</name>
    <dbReference type="NCBI Taxonomy" id="983506"/>
    <lineage>
        <taxon>Eukaryota</taxon>
        <taxon>Fungi</taxon>
        <taxon>Dikarya</taxon>
        <taxon>Basidiomycota</taxon>
        <taxon>Agaricomycotina</taxon>
        <taxon>Agaricomycetes</taxon>
        <taxon>Cantharellales</taxon>
        <taxon>Ceratobasidiaceae</taxon>
        <taxon>Rhizoctonia</taxon>
        <taxon>Rhizoctonia solani AG-1</taxon>
    </lineage>
</organism>
<feature type="compositionally biased region" description="Polar residues" evidence="1">
    <location>
        <begin position="69"/>
        <end position="90"/>
    </location>
</feature>
<feature type="compositionally biased region" description="Low complexity" evidence="1">
    <location>
        <begin position="1"/>
        <end position="21"/>
    </location>
</feature>
<gene>
    <name evidence="2" type="ORF">AG1IA_05150</name>
</gene>
<evidence type="ECO:0000313" key="3">
    <source>
        <dbReference type="Proteomes" id="UP000011668"/>
    </source>
</evidence>